<dbReference type="InterPro" id="IPR029058">
    <property type="entry name" value="AB_hydrolase_fold"/>
</dbReference>
<protein>
    <recommendedName>
        <fullName evidence="1">AB hydrolase-1 domain-containing protein</fullName>
    </recommendedName>
</protein>
<gene>
    <name evidence="2" type="ORF">Syun_016058</name>
</gene>
<dbReference type="PANTHER" id="PTHR45763:SF8">
    <property type="entry name" value="ALPHA_BETA-HYDROLASES SUPERFAMILY PROTEIN"/>
    <property type="match status" value="1"/>
</dbReference>
<dbReference type="EMBL" id="JBBNAF010000007">
    <property type="protein sequence ID" value="KAK9127261.1"/>
    <property type="molecule type" value="Genomic_DNA"/>
</dbReference>
<accession>A0AAP0J6U7</accession>
<evidence type="ECO:0000259" key="1">
    <source>
        <dbReference type="Pfam" id="PF00561"/>
    </source>
</evidence>
<keyword evidence="3" id="KW-1185">Reference proteome</keyword>
<dbReference type="Pfam" id="PF00561">
    <property type="entry name" value="Abhydrolase_1"/>
    <property type="match status" value="1"/>
</dbReference>
<dbReference type="Gene3D" id="3.40.50.1820">
    <property type="entry name" value="alpha/beta hydrolase"/>
    <property type="match status" value="1"/>
</dbReference>
<organism evidence="2 3">
    <name type="scientific">Stephania yunnanensis</name>
    <dbReference type="NCBI Taxonomy" id="152371"/>
    <lineage>
        <taxon>Eukaryota</taxon>
        <taxon>Viridiplantae</taxon>
        <taxon>Streptophyta</taxon>
        <taxon>Embryophyta</taxon>
        <taxon>Tracheophyta</taxon>
        <taxon>Spermatophyta</taxon>
        <taxon>Magnoliopsida</taxon>
        <taxon>Ranunculales</taxon>
        <taxon>Menispermaceae</taxon>
        <taxon>Menispermoideae</taxon>
        <taxon>Cissampelideae</taxon>
        <taxon>Stephania</taxon>
    </lineage>
</organism>
<dbReference type="InterPro" id="IPR000073">
    <property type="entry name" value="AB_hydrolase_1"/>
</dbReference>
<evidence type="ECO:0000313" key="3">
    <source>
        <dbReference type="Proteomes" id="UP001420932"/>
    </source>
</evidence>
<dbReference type="Proteomes" id="UP001420932">
    <property type="component" value="Unassembled WGS sequence"/>
</dbReference>
<proteinExistence type="predicted"/>
<sequence>MKPKAFCLFACSKGHVVKIVHIHSNRVAAGLDGQLYSATLDNLKSFSQCPSKLSFKSAINGDEEEHNRNRRFASETETNKPVAAVAAVATVATKAKSERIRFLFVSIEVVAGGAGESGRGHRRGDAGDAAAAEASAEVGLKSDGFVDFVDFVAGGDETVEKESVGDQIRGFLMASMEMIGELAKGCRDVALQSLGHEDSYVVRKFGGHWAKVSKKLRFLNEFLPEDRDPVHAWPVVFFVFVMALAGIPGVKESLLNEFGIRLVTYDLPGFGESDPHPKRNLNSSAQDMLEIADALGVDGKFWVLGYSGGGMHAWAATRYIPERLAGAAMFAPIVNPYDPSMAKEERYTIWEKWTLRRKLLYFLARRFPGLLTYFYRRSFLSGIHGRLDKSLSLILSRKDKTLVEDPIFEEFWRRDVEESIRQGSPKPFIEETVLQVSNWGFSLADIQVHRRRHQGSGILAWIKSAYSPPEKEVQGFTGPIHIWQGMEDLVVAPSTADFICRLVHGATVHKLPDDGHFSYFCFCDECHRQIFSTLFGSPLGPLNARVEANQDSVEGNLELASIAVSTVDTR</sequence>
<dbReference type="PANTHER" id="PTHR45763">
    <property type="entry name" value="HYDROLASE, ALPHA/BETA FOLD FAMILY PROTEIN, EXPRESSED-RELATED"/>
    <property type="match status" value="1"/>
</dbReference>
<reference evidence="2 3" key="1">
    <citation type="submission" date="2024-01" db="EMBL/GenBank/DDBJ databases">
        <title>Genome assemblies of Stephania.</title>
        <authorList>
            <person name="Yang L."/>
        </authorList>
    </citation>
    <scope>NUCLEOTIDE SEQUENCE [LARGE SCALE GENOMIC DNA]</scope>
    <source>
        <strain evidence="2">YNDBR</strain>
        <tissue evidence="2">Leaf</tissue>
    </source>
</reference>
<feature type="domain" description="AB hydrolase-1" evidence="1">
    <location>
        <begin position="253"/>
        <end position="520"/>
    </location>
</feature>
<name>A0AAP0J6U7_9MAGN</name>
<dbReference type="SUPFAM" id="SSF53474">
    <property type="entry name" value="alpha/beta-Hydrolases"/>
    <property type="match status" value="1"/>
</dbReference>
<comment type="caution">
    <text evidence="2">The sequence shown here is derived from an EMBL/GenBank/DDBJ whole genome shotgun (WGS) entry which is preliminary data.</text>
</comment>
<dbReference type="AlphaFoldDB" id="A0AAP0J6U7"/>
<evidence type="ECO:0000313" key="2">
    <source>
        <dbReference type="EMBL" id="KAK9127261.1"/>
    </source>
</evidence>